<proteinExistence type="predicted"/>
<dbReference type="Gene3D" id="2.130.10.10">
    <property type="entry name" value="YVTN repeat-like/Quinoprotein amine dehydrogenase"/>
    <property type="match status" value="2"/>
</dbReference>
<dbReference type="SMART" id="SM00320">
    <property type="entry name" value="WD40"/>
    <property type="match status" value="6"/>
</dbReference>
<feature type="repeat" description="WD" evidence="3">
    <location>
        <begin position="650"/>
        <end position="691"/>
    </location>
</feature>
<dbReference type="PROSITE" id="PS50294">
    <property type="entry name" value="WD_REPEATS_REGION"/>
    <property type="match status" value="1"/>
</dbReference>
<evidence type="ECO:0000256" key="4">
    <source>
        <dbReference type="SAM" id="MobiDB-lite"/>
    </source>
</evidence>
<comment type="caution">
    <text evidence="6">The sequence shown here is derived from an EMBL/GenBank/DDBJ whole genome shotgun (WGS) entry which is preliminary data.</text>
</comment>
<feature type="repeat" description="WD" evidence="3">
    <location>
        <begin position="403"/>
        <end position="434"/>
    </location>
</feature>
<evidence type="ECO:0000256" key="5">
    <source>
        <dbReference type="SAM" id="Phobius"/>
    </source>
</evidence>
<accession>A0A1L9QKA0</accession>
<sequence>MGTELSTKELTFQPGYGVAQFEVKVLNEGDRFASFQLEILAAGVDSNSERSWYTLSPEVSTKKPPGDLTRFIVEIYRTPISGFVGLVNLTIRIFSLELGTEERHILRLRVEKGIGELELKAELPNSTLKGYPNSDLEIPIRLYNPGHKEITALMTVSSSYSWLNPSPTPVSLPPGQWSDRSLICPVPDVEEAIAGINYLADLKITHPDGPPTQLQAVIEIFLQGEIRFEIPQLEQTLPQKRRWLPSWKSNPVMYPLRLLNQSNQRYQTTIDLPLEEKTNARNRLQLELLPPEHTLNPTETQTFDLRVETKRPWLGWVQERPIPIEARAVPVGAVSRLLPSSPQDLDEPAPTPKDTARGRVPLIDPQQTLILRVFPIIPRWLQGLLMVGLAWVFWWFIYGQYYYIHHKGSVMTVQLNGLGDRLLSGGIDQQVRDWVIEGQKLEFIDVRAQADKAVRTVKYRPVDNNQMVMGLENGEIQLWDLLSYEDVPVRSLVYQKDDRVMDLEFTPDSRYLFSGHGSGLVAKWYVGADFEEILNVNEPELTKTFEFAVSDLAFVGQSAETLAVAGRYNQLILWNTQTNSTQTLDISDPNTTTGQDNYITSLATAEKRPFLLAVADNQGSISIWNLRPCLEPGLGAGVNPTCELLDRWDNSHNGEAVRSIAFSADGGYLVSVGDDGVLMLWPLRDTGERLTKYLKGKAIANHSNSLNTVDLSLIPSRKDPTGSLVQIVTGGDDGKVRLYLMNSIRN</sequence>
<dbReference type="InterPro" id="IPR001680">
    <property type="entry name" value="WD40_rpt"/>
</dbReference>
<dbReference type="EMBL" id="MLAW01000069">
    <property type="protein sequence ID" value="OJJ15507.1"/>
    <property type="molecule type" value="Genomic_DNA"/>
</dbReference>
<dbReference type="Proteomes" id="UP000183940">
    <property type="component" value="Unassembled WGS sequence"/>
</dbReference>
<dbReference type="AlphaFoldDB" id="A0A1L9QKA0"/>
<dbReference type="InterPro" id="IPR036322">
    <property type="entry name" value="WD40_repeat_dom_sf"/>
</dbReference>
<dbReference type="STRING" id="1925591.BI308_24245"/>
<dbReference type="InterPro" id="IPR015943">
    <property type="entry name" value="WD40/YVTN_repeat-like_dom_sf"/>
</dbReference>
<feature type="transmembrane region" description="Helical" evidence="5">
    <location>
        <begin position="380"/>
        <end position="398"/>
    </location>
</feature>
<evidence type="ECO:0000256" key="1">
    <source>
        <dbReference type="ARBA" id="ARBA00022574"/>
    </source>
</evidence>
<dbReference type="SUPFAM" id="SSF50978">
    <property type="entry name" value="WD40 repeat-like"/>
    <property type="match status" value="1"/>
</dbReference>
<evidence type="ECO:0000313" key="6">
    <source>
        <dbReference type="EMBL" id="OJJ15507.1"/>
    </source>
</evidence>
<keyword evidence="2" id="KW-0677">Repeat</keyword>
<gene>
    <name evidence="6" type="ORF">BI308_24245</name>
</gene>
<feature type="region of interest" description="Disordered" evidence="4">
    <location>
        <begin position="338"/>
        <end position="358"/>
    </location>
</feature>
<evidence type="ECO:0000256" key="3">
    <source>
        <dbReference type="PROSITE-ProRule" id="PRU00221"/>
    </source>
</evidence>
<dbReference type="PROSITE" id="PS50082">
    <property type="entry name" value="WD_REPEATS_2"/>
    <property type="match status" value="2"/>
</dbReference>
<dbReference type="PANTHER" id="PTHR19848:SF8">
    <property type="entry name" value="F-BOX AND WD REPEAT DOMAIN CONTAINING 7"/>
    <property type="match status" value="1"/>
</dbReference>
<keyword evidence="5" id="KW-0812">Transmembrane</keyword>
<reference evidence="6" key="1">
    <citation type="submission" date="2016-10" db="EMBL/GenBank/DDBJ databases">
        <title>CRISPR-Cas defence system in Roseofilum reptotaenium: evidence of a bacteriophage-cyanobacterium arms race in the coral black band disease.</title>
        <authorList>
            <person name="Buerger P."/>
            <person name="Wood-Charlson E.M."/>
            <person name="Weynberg K.D."/>
            <person name="Willis B."/>
            <person name="Van Oppen M.J."/>
        </authorList>
    </citation>
    <scope>NUCLEOTIDE SEQUENCE [LARGE SCALE GENOMIC DNA]</scope>
    <source>
        <strain evidence="6">AO1-A</strain>
    </source>
</reference>
<keyword evidence="5" id="KW-0472">Membrane</keyword>
<organism evidence="6 7">
    <name type="scientific">Roseofilum reptotaenium AO1-A</name>
    <dbReference type="NCBI Taxonomy" id="1925591"/>
    <lineage>
        <taxon>Bacteria</taxon>
        <taxon>Bacillati</taxon>
        <taxon>Cyanobacteriota</taxon>
        <taxon>Cyanophyceae</taxon>
        <taxon>Desertifilales</taxon>
        <taxon>Desertifilaceae</taxon>
        <taxon>Roseofilum</taxon>
    </lineage>
</organism>
<dbReference type="Pfam" id="PF00400">
    <property type="entry name" value="WD40"/>
    <property type="match status" value="1"/>
</dbReference>
<dbReference type="PANTHER" id="PTHR19848">
    <property type="entry name" value="WD40 REPEAT PROTEIN"/>
    <property type="match status" value="1"/>
</dbReference>
<keyword evidence="5" id="KW-1133">Transmembrane helix</keyword>
<keyword evidence="1 3" id="KW-0853">WD repeat</keyword>
<protein>
    <submittedName>
        <fullName evidence="6">Uncharacterized protein</fullName>
    </submittedName>
</protein>
<evidence type="ECO:0000313" key="7">
    <source>
        <dbReference type="Proteomes" id="UP000183940"/>
    </source>
</evidence>
<name>A0A1L9QKA0_9CYAN</name>
<keyword evidence="7" id="KW-1185">Reference proteome</keyword>
<evidence type="ECO:0000256" key="2">
    <source>
        <dbReference type="ARBA" id="ARBA00022737"/>
    </source>
</evidence>